<proteinExistence type="predicted"/>
<evidence type="ECO:0000256" key="1">
    <source>
        <dbReference type="SAM" id="MobiDB-lite"/>
    </source>
</evidence>
<dbReference type="AlphaFoldDB" id="A0A699YIA1"/>
<dbReference type="EMBL" id="BLLF01000046">
    <property type="protein sequence ID" value="GFH06604.1"/>
    <property type="molecule type" value="Genomic_DNA"/>
</dbReference>
<sequence>MVKAALNHAKSRQAVPGLGVHVIKVPGGAVLRGSKKTCKTCKKKKTAQANGAPPAAG</sequence>
<evidence type="ECO:0000313" key="3">
    <source>
        <dbReference type="Proteomes" id="UP000485058"/>
    </source>
</evidence>
<accession>A0A699YIA1</accession>
<comment type="caution">
    <text evidence="2">The sequence shown here is derived from an EMBL/GenBank/DDBJ whole genome shotgun (WGS) entry which is preliminary data.</text>
</comment>
<keyword evidence="3" id="KW-1185">Reference proteome</keyword>
<dbReference type="Proteomes" id="UP000485058">
    <property type="component" value="Unassembled WGS sequence"/>
</dbReference>
<reference evidence="2 3" key="1">
    <citation type="submission" date="2020-02" db="EMBL/GenBank/DDBJ databases">
        <title>Draft genome sequence of Haematococcus lacustris strain NIES-144.</title>
        <authorList>
            <person name="Morimoto D."/>
            <person name="Nakagawa S."/>
            <person name="Yoshida T."/>
            <person name="Sawayama S."/>
        </authorList>
    </citation>
    <scope>NUCLEOTIDE SEQUENCE [LARGE SCALE GENOMIC DNA]</scope>
    <source>
        <strain evidence="2 3">NIES-144</strain>
    </source>
</reference>
<feature type="region of interest" description="Disordered" evidence="1">
    <location>
        <begin position="37"/>
        <end position="57"/>
    </location>
</feature>
<feature type="compositionally biased region" description="Basic residues" evidence="1">
    <location>
        <begin position="37"/>
        <end position="46"/>
    </location>
</feature>
<organism evidence="2 3">
    <name type="scientific">Haematococcus lacustris</name>
    <name type="common">Green alga</name>
    <name type="synonym">Haematococcus pluvialis</name>
    <dbReference type="NCBI Taxonomy" id="44745"/>
    <lineage>
        <taxon>Eukaryota</taxon>
        <taxon>Viridiplantae</taxon>
        <taxon>Chlorophyta</taxon>
        <taxon>core chlorophytes</taxon>
        <taxon>Chlorophyceae</taxon>
        <taxon>CS clade</taxon>
        <taxon>Chlamydomonadales</taxon>
        <taxon>Haematococcaceae</taxon>
        <taxon>Haematococcus</taxon>
    </lineage>
</organism>
<protein>
    <submittedName>
        <fullName evidence="2">Uncharacterized protein</fullName>
    </submittedName>
</protein>
<gene>
    <name evidence="2" type="ORF">HaLaN_01263</name>
</gene>
<evidence type="ECO:0000313" key="2">
    <source>
        <dbReference type="EMBL" id="GFH06604.1"/>
    </source>
</evidence>
<name>A0A699YIA1_HAELA</name>